<keyword evidence="1" id="KW-0812">Transmembrane</keyword>
<proteinExistence type="predicted"/>
<dbReference type="AlphaFoldDB" id="A0A370C335"/>
<organism evidence="2 3">
    <name type="scientific">Aspergillus niger ATCC 13496</name>
    <dbReference type="NCBI Taxonomy" id="1353008"/>
    <lineage>
        <taxon>Eukaryota</taxon>
        <taxon>Fungi</taxon>
        <taxon>Dikarya</taxon>
        <taxon>Ascomycota</taxon>
        <taxon>Pezizomycotina</taxon>
        <taxon>Eurotiomycetes</taxon>
        <taxon>Eurotiomycetidae</taxon>
        <taxon>Eurotiales</taxon>
        <taxon>Aspergillaceae</taxon>
        <taxon>Aspergillus</taxon>
        <taxon>Aspergillus subgen. Circumdati</taxon>
    </lineage>
</organism>
<sequence length="227" mass="25351">MTEPGSQETPYPEPGEPPVPDKALQLQILLILCLSVYIITAICLLLKSYCIAYGTLDFTSTPATTPDHTAAWNSLQRLKSLNRVAPLKRYDSWYISAVCHERSPLLSRDWENSICAICLETVNKDDVIHALPFAPWDKSTIHKVVSGPTEPSPERDLDSRSSLLTLSLLYPENYISSSALSALHKALPVVENITRWLICLTNALSPGVMERIRLEEGNERDNMVHLP</sequence>
<keyword evidence="1" id="KW-0472">Membrane</keyword>
<evidence type="ECO:0000313" key="2">
    <source>
        <dbReference type="EMBL" id="RDH22295.1"/>
    </source>
</evidence>
<feature type="transmembrane region" description="Helical" evidence="1">
    <location>
        <begin position="24"/>
        <end position="46"/>
    </location>
</feature>
<dbReference type="VEuPathDB" id="FungiDB:M747DRAFT_303945"/>
<evidence type="ECO:0000256" key="1">
    <source>
        <dbReference type="SAM" id="Phobius"/>
    </source>
</evidence>
<dbReference type="EMBL" id="KZ851908">
    <property type="protein sequence ID" value="RDH22295.1"/>
    <property type="molecule type" value="Genomic_DNA"/>
</dbReference>
<gene>
    <name evidence="2" type="ORF">M747DRAFT_303945</name>
</gene>
<protein>
    <submittedName>
        <fullName evidence="2">Uncharacterized protein</fullName>
    </submittedName>
</protein>
<dbReference type="Proteomes" id="UP000253845">
    <property type="component" value="Unassembled WGS sequence"/>
</dbReference>
<reference evidence="2 3" key="1">
    <citation type="submission" date="2018-07" db="EMBL/GenBank/DDBJ databases">
        <title>Section-level genome sequencing of Aspergillus section Nigri to investigate inter- and intra-species variation.</title>
        <authorList>
            <consortium name="DOE Joint Genome Institute"/>
            <person name="Vesth T.C."/>
            <person name="Nybo J.L."/>
            <person name="Theobald S."/>
            <person name="Frisvad J.C."/>
            <person name="Larsen T.O."/>
            <person name="Nielsen K.F."/>
            <person name="Hoof J.B."/>
            <person name="Brandl J."/>
            <person name="Salamov A."/>
            <person name="Riley R."/>
            <person name="Gladden J.M."/>
            <person name="Phatale P."/>
            <person name="Nielsen M.T."/>
            <person name="Lyhne E.K."/>
            <person name="Kogle M.E."/>
            <person name="Strasser K."/>
            <person name="McDonnell E."/>
            <person name="Barry K."/>
            <person name="Clum A."/>
            <person name="Chen C."/>
            <person name="Nolan M."/>
            <person name="Sandor L."/>
            <person name="Kuo A."/>
            <person name="Lipzen A."/>
            <person name="Hainaut M."/>
            <person name="Drula E."/>
            <person name="Tsang A."/>
            <person name="Magnuson J.K."/>
            <person name="Henrissat B."/>
            <person name="Wiebenga A."/>
            <person name="Simmons B.A."/>
            <person name="Makela M.R."/>
            <person name="De vries R.P."/>
            <person name="Grigoriev I.V."/>
            <person name="Mortensen U.H."/>
            <person name="Baker S.E."/>
            <person name="Andersen M.R."/>
        </authorList>
    </citation>
    <scope>NUCLEOTIDE SEQUENCE [LARGE SCALE GENOMIC DNA]</scope>
    <source>
        <strain evidence="2 3">ATCC 13496</strain>
    </source>
</reference>
<evidence type="ECO:0000313" key="3">
    <source>
        <dbReference type="Proteomes" id="UP000253845"/>
    </source>
</evidence>
<accession>A0A370C335</accession>
<keyword evidence="1" id="KW-1133">Transmembrane helix</keyword>
<name>A0A370C335_ASPNG</name>